<proteinExistence type="predicted"/>
<accession>A0AAJ6VZQ3</accession>
<name>A0AAJ6VZQ3_9ACAR</name>
<dbReference type="GeneID" id="100898514"/>
<dbReference type="RefSeq" id="XP_003746661.1">
    <property type="nucleotide sequence ID" value="XM_003746613.1"/>
</dbReference>
<keyword evidence="1" id="KW-0812">Transmembrane</keyword>
<organism evidence="2 3">
    <name type="scientific">Galendromus occidentalis</name>
    <name type="common">western predatory mite</name>
    <dbReference type="NCBI Taxonomy" id="34638"/>
    <lineage>
        <taxon>Eukaryota</taxon>
        <taxon>Metazoa</taxon>
        <taxon>Ecdysozoa</taxon>
        <taxon>Arthropoda</taxon>
        <taxon>Chelicerata</taxon>
        <taxon>Arachnida</taxon>
        <taxon>Acari</taxon>
        <taxon>Parasitiformes</taxon>
        <taxon>Mesostigmata</taxon>
        <taxon>Gamasina</taxon>
        <taxon>Phytoseioidea</taxon>
        <taxon>Phytoseiidae</taxon>
        <taxon>Typhlodrominae</taxon>
        <taxon>Galendromus</taxon>
    </lineage>
</organism>
<feature type="transmembrane region" description="Helical" evidence="1">
    <location>
        <begin position="169"/>
        <end position="191"/>
    </location>
</feature>
<evidence type="ECO:0000256" key="1">
    <source>
        <dbReference type="SAM" id="Phobius"/>
    </source>
</evidence>
<sequence length="220" mass="24518">MNLEVAESWNVRTMIPCVFSLFLILSIRVDGRSIKMEKLDAFEKLSTVAKCREEVGFEDIRKVGTLEFREGKKAMRTISSSLANPLQLQCQNSTLCGYVSPATSATCDLIDDPSDETWSCEIELPDSNVILDSLIIECEHDDSGASDDSCILKDSCVLYYVPTYGGLALMIYAIVMAFVVCLLLLISIHYWRKLTETRRATQCMERLAASSMKGIATTNL</sequence>
<dbReference type="AlphaFoldDB" id="A0AAJ6VZQ3"/>
<keyword evidence="2" id="KW-1185">Reference proteome</keyword>
<reference evidence="3" key="1">
    <citation type="submission" date="2025-08" db="UniProtKB">
        <authorList>
            <consortium name="RefSeq"/>
        </authorList>
    </citation>
    <scope>IDENTIFICATION</scope>
</reference>
<keyword evidence="1" id="KW-0472">Membrane</keyword>
<keyword evidence="1" id="KW-1133">Transmembrane helix</keyword>
<dbReference type="KEGG" id="goe:100898514"/>
<dbReference type="Proteomes" id="UP000694867">
    <property type="component" value="Unplaced"/>
</dbReference>
<gene>
    <name evidence="3" type="primary">LOC100898514</name>
</gene>
<evidence type="ECO:0000313" key="3">
    <source>
        <dbReference type="RefSeq" id="XP_003746661.1"/>
    </source>
</evidence>
<evidence type="ECO:0000313" key="2">
    <source>
        <dbReference type="Proteomes" id="UP000694867"/>
    </source>
</evidence>
<protein>
    <submittedName>
        <fullName evidence="3">Uncharacterized protein LOC100898514</fullName>
    </submittedName>
</protein>